<dbReference type="AlphaFoldDB" id="A0ABD6ET27"/>
<dbReference type="EMBL" id="JBGFUD010005564">
    <property type="protein sequence ID" value="MFH4980449.1"/>
    <property type="molecule type" value="Genomic_DNA"/>
</dbReference>
<organism evidence="5 6">
    <name type="scientific">Gnathostoma spinigerum</name>
    <dbReference type="NCBI Taxonomy" id="75299"/>
    <lineage>
        <taxon>Eukaryota</taxon>
        <taxon>Metazoa</taxon>
        <taxon>Ecdysozoa</taxon>
        <taxon>Nematoda</taxon>
        <taxon>Chromadorea</taxon>
        <taxon>Rhabditida</taxon>
        <taxon>Spirurina</taxon>
        <taxon>Gnathostomatomorpha</taxon>
        <taxon>Gnathostomatoidea</taxon>
        <taxon>Gnathostomatidae</taxon>
        <taxon>Gnathostoma</taxon>
    </lineage>
</organism>
<protein>
    <recommendedName>
        <fullName evidence="3">5'-AMP-activated protein kinase subunit beta-1</fullName>
    </recommendedName>
</protein>
<comment type="similarity">
    <text evidence="1">Belongs to the 5'-AMP-activated protein kinase beta subunit family.</text>
</comment>
<dbReference type="InterPro" id="IPR013783">
    <property type="entry name" value="Ig-like_fold"/>
</dbReference>
<evidence type="ECO:0000256" key="1">
    <source>
        <dbReference type="ARBA" id="ARBA00010926"/>
    </source>
</evidence>
<dbReference type="PANTHER" id="PTHR10343:SF84">
    <property type="entry name" value="5'-AMP-ACTIVATED PROTEIN KINASE SUBUNIT BETA-1"/>
    <property type="match status" value="1"/>
</dbReference>
<gene>
    <name evidence="5" type="ORF">AB6A40_007158</name>
</gene>
<evidence type="ECO:0000256" key="3">
    <source>
        <dbReference type="ARBA" id="ARBA00040010"/>
    </source>
</evidence>
<evidence type="ECO:0000313" key="5">
    <source>
        <dbReference type="EMBL" id="MFH4980449.1"/>
    </source>
</evidence>
<sequence>MTDECGNPLPDEEDLYGAKHVLKNLNSKRKKSGNLDLADVIESSTESSERSVAGSDDDDGMIKLISGLESGPDSLSILQLFPNSSMKAGCEECQRRATIPHTFRWNGVATQVLLTGSFLNWSTKLFMHKVDDRQWVYDIKLPRGHHEYIFIVDSKWVFDRQKPILVTSEGKIHNYFHL</sequence>
<evidence type="ECO:0000313" key="6">
    <source>
        <dbReference type="Proteomes" id="UP001608902"/>
    </source>
</evidence>
<feature type="domain" description="AMP-activated protein kinase glycogen-binding" evidence="4">
    <location>
        <begin position="99"/>
        <end position="176"/>
    </location>
</feature>
<dbReference type="CDD" id="cd02859">
    <property type="entry name" value="E_set_AMPKbeta_like_N"/>
    <property type="match status" value="1"/>
</dbReference>
<dbReference type="InterPro" id="IPR050827">
    <property type="entry name" value="CRP1_MDG1_kinase"/>
</dbReference>
<dbReference type="InterPro" id="IPR014756">
    <property type="entry name" value="Ig_E-set"/>
</dbReference>
<proteinExistence type="inferred from homology"/>
<dbReference type="InterPro" id="IPR032640">
    <property type="entry name" value="AMPK1_CBM"/>
</dbReference>
<dbReference type="Proteomes" id="UP001608902">
    <property type="component" value="Unassembled WGS sequence"/>
</dbReference>
<comment type="function">
    <text evidence="2">Non-catalytic subunit of AMP-activated protein kinase (AMPK), an energy sensor protein kinase that plays a key role in regulating cellular energy metabolism. In response to reduction of intracellular ATP levels, AMPK activates energy-producing pathways and inhibits energy-consuming processes: inhibits protein, carbohydrate and lipid biosynthesis, as well as cell growth and proliferation. AMPK acts via direct phosphorylation of metabolic enzymes, and by longer-term effects via phosphorylation of transcription regulators. Also acts as a regulator of cellular polarity by remodeling the actin cytoskeleton; probably by indirectly activating myosin. Beta non-catalytic subunit acts as a scaffold on which the AMPK complex assembles, via its C-terminus that bridges alpha (PRKAA1 or PRKAA2) and gamma subunits (PRKAG1, PRKAG2 or PRKAG3).</text>
</comment>
<accession>A0ABD6ET27</accession>
<dbReference type="SUPFAM" id="SSF81296">
    <property type="entry name" value="E set domains"/>
    <property type="match status" value="1"/>
</dbReference>
<dbReference type="Pfam" id="PF16561">
    <property type="entry name" value="AMPK1_CBM"/>
    <property type="match status" value="1"/>
</dbReference>
<dbReference type="Gene3D" id="2.60.40.10">
    <property type="entry name" value="Immunoglobulins"/>
    <property type="match status" value="1"/>
</dbReference>
<dbReference type="PANTHER" id="PTHR10343">
    <property type="entry name" value="5'-AMP-ACTIVATED PROTEIN KINASE , BETA SUBUNIT"/>
    <property type="match status" value="1"/>
</dbReference>
<evidence type="ECO:0000256" key="2">
    <source>
        <dbReference type="ARBA" id="ARBA00025180"/>
    </source>
</evidence>
<reference evidence="5 6" key="1">
    <citation type="submission" date="2024-08" db="EMBL/GenBank/DDBJ databases">
        <title>Gnathostoma spinigerum genome.</title>
        <authorList>
            <person name="Gonzalez-Bertolin B."/>
            <person name="Monzon S."/>
            <person name="Zaballos A."/>
            <person name="Jimenez P."/>
            <person name="Dekumyoy P."/>
            <person name="Varona S."/>
            <person name="Cuesta I."/>
            <person name="Sumanam S."/>
            <person name="Adisakwattana P."/>
            <person name="Gasser R.B."/>
            <person name="Hernandez-Gonzalez A."/>
            <person name="Young N.D."/>
            <person name="Perteguer M.J."/>
        </authorList>
    </citation>
    <scope>NUCLEOTIDE SEQUENCE [LARGE SCALE GENOMIC DNA]</scope>
    <source>
        <strain evidence="5">AL3</strain>
        <tissue evidence="5">Liver</tissue>
    </source>
</reference>
<name>A0ABD6ET27_9BILA</name>
<comment type="caution">
    <text evidence="5">The sequence shown here is derived from an EMBL/GenBank/DDBJ whole genome shotgun (WGS) entry which is preliminary data.</text>
</comment>
<keyword evidence="6" id="KW-1185">Reference proteome</keyword>
<evidence type="ECO:0000259" key="4">
    <source>
        <dbReference type="Pfam" id="PF16561"/>
    </source>
</evidence>